<dbReference type="GO" id="GO:0003824">
    <property type="term" value="F:catalytic activity"/>
    <property type="evidence" value="ECO:0007669"/>
    <property type="project" value="UniProtKB-ARBA"/>
</dbReference>
<evidence type="ECO:0000256" key="6">
    <source>
        <dbReference type="SAM" id="MobiDB-lite"/>
    </source>
</evidence>
<feature type="region of interest" description="Disordered" evidence="6">
    <location>
        <begin position="2605"/>
        <end position="2646"/>
    </location>
</feature>
<dbReference type="InterPro" id="IPR006914">
    <property type="entry name" value="VENN_dom"/>
</dbReference>
<evidence type="ECO:0000259" key="8">
    <source>
        <dbReference type="SMART" id="SM00912"/>
    </source>
</evidence>
<name>N8Q6J6_9GAMM</name>
<evidence type="ECO:0000256" key="7">
    <source>
        <dbReference type="SAM" id="Phobius"/>
    </source>
</evidence>
<accession>N8Q6J6</accession>
<evidence type="ECO:0000313" key="9">
    <source>
        <dbReference type="EMBL" id="ENU18843.1"/>
    </source>
</evidence>
<dbReference type="GO" id="GO:0090729">
    <property type="term" value="F:toxin activity"/>
    <property type="evidence" value="ECO:0007669"/>
    <property type="project" value="UniProtKB-KW"/>
</dbReference>
<dbReference type="InterPro" id="IPR025157">
    <property type="entry name" value="Hemagglutinin_rpt"/>
</dbReference>
<organism evidence="9 10">
    <name type="scientific">Acinetobacter bohemicus ANC 3994</name>
    <dbReference type="NCBI Taxonomy" id="1217715"/>
    <lineage>
        <taxon>Bacteria</taxon>
        <taxon>Pseudomonadati</taxon>
        <taxon>Pseudomonadota</taxon>
        <taxon>Gammaproteobacteria</taxon>
        <taxon>Moraxellales</taxon>
        <taxon>Moraxellaceae</taxon>
        <taxon>Acinetobacter</taxon>
    </lineage>
</organism>
<dbReference type="NCBIfam" id="TIGR01731">
    <property type="entry name" value="fil_hemag_20aa"/>
    <property type="match status" value="14"/>
</dbReference>
<dbReference type="HOGENOM" id="CLU_000043_2_1_6"/>
<dbReference type="eggNOG" id="COG3210">
    <property type="taxonomic scope" value="Bacteria"/>
</dbReference>
<keyword evidence="7" id="KW-0812">Transmembrane</keyword>
<protein>
    <recommendedName>
        <fullName evidence="8">Filamentous haemagglutinin FhaB/tRNA nuclease CdiA-like TPS domain-containing protein</fullName>
    </recommendedName>
</protein>
<dbReference type="Gene3D" id="2.160.20.10">
    <property type="entry name" value="Single-stranded right-handed beta-helix, Pectin lyase-like"/>
    <property type="match status" value="1"/>
</dbReference>
<dbReference type="EMBL" id="APOH01000017">
    <property type="protein sequence ID" value="ENU18843.1"/>
    <property type="molecule type" value="Genomic_DNA"/>
</dbReference>
<feature type="region of interest" description="Disordered" evidence="6">
    <location>
        <begin position="463"/>
        <end position="493"/>
    </location>
</feature>
<dbReference type="SMART" id="SM00912">
    <property type="entry name" value="Haemagg_act"/>
    <property type="match status" value="1"/>
</dbReference>
<evidence type="ECO:0000256" key="2">
    <source>
        <dbReference type="ARBA" id="ARBA00022656"/>
    </source>
</evidence>
<keyword evidence="7" id="KW-1133">Transmembrane helix</keyword>
<dbReference type="PATRIC" id="fig|1217715.3.peg.2595"/>
<evidence type="ECO:0000256" key="4">
    <source>
        <dbReference type="ARBA" id="ARBA00023026"/>
    </source>
</evidence>
<dbReference type="CDD" id="cd20686">
    <property type="entry name" value="CdiA-CT_Ec-like"/>
    <property type="match status" value="1"/>
</dbReference>
<gene>
    <name evidence="9" type="ORF">F994_02656</name>
</gene>
<dbReference type="Pfam" id="PF13018">
    <property type="entry name" value="ESPR"/>
    <property type="match status" value="1"/>
</dbReference>
<keyword evidence="2" id="KW-0800">Toxin</keyword>
<dbReference type="Pfam" id="PF05860">
    <property type="entry name" value="TPS"/>
    <property type="match status" value="1"/>
</dbReference>
<dbReference type="InterPro" id="IPR012334">
    <property type="entry name" value="Pectin_lyas_fold"/>
</dbReference>
<feature type="compositionally biased region" description="Low complexity" evidence="6">
    <location>
        <begin position="2178"/>
        <end position="2197"/>
    </location>
</feature>
<dbReference type="SUPFAM" id="SSF51126">
    <property type="entry name" value="Pectin lyase-like"/>
    <property type="match status" value="1"/>
</dbReference>
<reference evidence="9 10" key="1">
    <citation type="submission" date="2013-02" db="EMBL/GenBank/DDBJ databases">
        <title>The Genome Sequence of Acinetobacter sp. ANC 3994.</title>
        <authorList>
            <consortium name="The Broad Institute Genome Sequencing Platform"/>
            <consortium name="The Broad Institute Genome Sequencing Center for Infectious Disease"/>
            <person name="Cerqueira G."/>
            <person name="Feldgarden M."/>
            <person name="Courvalin P."/>
            <person name="Perichon B."/>
            <person name="Grillot-Courvalin C."/>
            <person name="Clermont D."/>
            <person name="Rocha E."/>
            <person name="Yoon E.-J."/>
            <person name="Nemec A."/>
            <person name="Walker B."/>
            <person name="Young S.K."/>
            <person name="Zeng Q."/>
            <person name="Gargeya S."/>
            <person name="Fitzgerald M."/>
            <person name="Haas B."/>
            <person name="Abouelleil A."/>
            <person name="Alvarado L."/>
            <person name="Arachchi H.M."/>
            <person name="Berlin A.M."/>
            <person name="Chapman S.B."/>
            <person name="Dewar J."/>
            <person name="Goldberg J."/>
            <person name="Griggs A."/>
            <person name="Gujja S."/>
            <person name="Hansen M."/>
            <person name="Howarth C."/>
            <person name="Imamovic A."/>
            <person name="Larimer J."/>
            <person name="McCowan C."/>
            <person name="Murphy C."/>
            <person name="Neiman D."/>
            <person name="Pearson M."/>
            <person name="Priest M."/>
            <person name="Roberts A."/>
            <person name="Saif S."/>
            <person name="Shea T."/>
            <person name="Sisk P."/>
            <person name="Sykes S."/>
            <person name="Wortman J."/>
            <person name="Nusbaum C."/>
            <person name="Birren B."/>
        </authorList>
    </citation>
    <scope>NUCLEOTIDE SEQUENCE [LARGE SCALE GENOMIC DNA]</scope>
    <source>
        <strain evidence="9 10">ANC 3994</strain>
    </source>
</reference>
<dbReference type="Pfam" id="PF13332">
    <property type="entry name" value="Fil_haemagg_2"/>
    <property type="match status" value="5"/>
</dbReference>
<dbReference type="RefSeq" id="WP_004649228.1">
    <property type="nucleotide sequence ID" value="NZ_KB849165.1"/>
</dbReference>
<feature type="transmembrane region" description="Helical" evidence="7">
    <location>
        <begin position="59"/>
        <end position="80"/>
    </location>
</feature>
<feature type="compositionally biased region" description="Low complexity" evidence="6">
    <location>
        <begin position="474"/>
        <end position="487"/>
    </location>
</feature>
<feature type="compositionally biased region" description="Low complexity" evidence="6">
    <location>
        <begin position="2628"/>
        <end position="2638"/>
    </location>
</feature>
<keyword evidence="3" id="KW-1266">Target cell cytoplasm</keyword>
<evidence type="ECO:0000256" key="1">
    <source>
        <dbReference type="ARBA" id="ARBA00004219"/>
    </source>
</evidence>
<dbReference type="InterPro" id="IPR024973">
    <property type="entry name" value="ESPR"/>
</dbReference>
<dbReference type="Pfam" id="PF04829">
    <property type="entry name" value="PT-VENN"/>
    <property type="match status" value="1"/>
</dbReference>
<dbReference type="eggNOG" id="COG1749">
    <property type="taxonomic scope" value="Bacteria"/>
</dbReference>
<dbReference type="Proteomes" id="UP000013086">
    <property type="component" value="Unassembled WGS sequence"/>
</dbReference>
<evidence type="ECO:0000256" key="3">
    <source>
        <dbReference type="ARBA" id="ARBA00022913"/>
    </source>
</evidence>
<feature type="region of interest" description="Disordered" evidence="6">
    <location>
        <begin position="2178"/>
        <end position="2198"/>
    </location>
</feature>
<dbReference type="InterPro" id="IPR010069">
    <property type="entry name" value="CdiA_FHA1_rpt"/>
</dbReference>
<keyword evidence="4" id="KW-0843">Virulence</keyword>
<feature type="domain" description="Filamentous haemagglutinin FhaB/tRNA nuclease CdiA-like TPS" evidence="8">
    <location>
        <begin position="102"/>
        <end position="222"/>
    </location>
</feature>
<dbReference type="InterPro" id="IPR008638">
    <property type="entry name" value="FhaB/CdiA-like_TPS"/>
</dbReference>
<evidence type="ECO:0000256" key="5">
    <source>
        <dbReference type="ARBA" id="ARBA00024043"/>
    </source>
</evidence>
<dbReference type="OrthoDB" id="2664633at2"/>
<comment type="caution">
    <text evidence="9">The sequence shown here is derived from an EMBL/GenBank/DDBJ whole genome shotgun (WGS) entry which is preliminary data.</text>
</comment>
<comment type="similarity">
    <text evidence="5">In the N-terminal section; belongs to the CdiA toxin family.</text>
</comment>
<keyword evidence="7" id="KW-0472">Membrane</keyword>
<sequence length="3210" mass="338131">MNKNRFRVIYSQARGLFIAVAEIVKSRTKTTGQSSAMSDLDSDHISSNVLNTYKKLNPIHFAVVSVLGAVIYTVPLSSMANTQIIADKTAPNSQQPTILNSSNGVTQVNIQTPSVGGVSRNTYTQFDVGQEGAILNNSRNSAQTQIGGWVQGNPWLAKGEAKVILNEVNSSNPSQLKGYLEVAGKSAQVVIANPSGLVCDGCGVINADRFTLTTGQAVMNQGYLESFRIREGQVTLEGKGLNGSLTPYTDIYARALKVNAGLYANSLNVALGQNDITVKDQATPQINTATSNLSTTSNTPNFALDVGQMGGMYAGKIYLVGTENGLGVRNAGSINATAGQLTLSSNGDLMNSGNIIANKDQVQINAQNVENSGNISSATSQVTLQSQNLDNLGLISSADELHLKQSGQTKNAGKINAARIALEANQLINTGSIQQTGSQALDLQAADISNKAGKIGAIEFAGTGGGTGGTGSTNPNQPNAEPPANQAKDGGSLEVIDTSDLPVKTFEKGFIRTTESLNNDGGKIEANGGIDLKTQLGLDNTSGQLHLGKLDVRGNQFTNQFGQLIVDQANIQTDNINNEKGSIFAQQSMNLQSQIFNNKQGKVQALDAIHIQNTGELNNQQGLIAAQQSIDLKTGQLNNTQGTLYSEKNNIKIQAQDHINNTSGIIQSAKSSSIHAASLINQKGQLIADGLTIQLKALDNTQGQIQSAGNLSIQSDSLQNQQGLLIAQDEMVLSSQTASLLNQSGQISAGADIQIDSYGLNNDAGLIQSGKNLNIDSQNQNLSNQQSGTAGGLIAQKGLSIRNVKQLNSQQGFIGANESVEISAQQLQNQKGQISSAEDVNVAVLGEINNQEGQITAQGNISLQATTVDNTAVSSAGSQIIAGKDLQIVASQLLNGNTLSATGQGVNAENIQIGVQSLNNSQGAIRVSSSAILNVEQQLNNAQGLISTVNQLQLQSNSQQLMINNKQGQMLIGQQLQIDAKQLSGDGQVISLGNADITLTETYQHSKEAMLQANGQLNLTLQQDLNNLGKITAGDALNIQAKNIRNLTADASLQAQKTVLNAGNSIYNAGLINGGLTVLKAIQIDNEGTGRIYGSALALQADTLNNRPDTAGTAPVIAARERLDIGVNSLNNLANPTDYDSQALIFSAGDFYLGGALDQNNQATGTAQTVSNAGARIEALGDLYFSARQVNNSNANFDAGLVLVSTNKGQVKEFKGGWKTFDGLYFGGNPSEDWTVYRYDIEYSETQVKTSAPGLIQAGGSLKFDNADSIVNDKSQILAGHQLKVNGISADQNAVLNNIGVDGLTKVLYTGTQELHYLDGGDHDHEIDYYVWRQESLGSEPLAVSIAKPFQNIAPSSAGIDQVQADALDIQIDRADNSAGASKDQIDLGSATGTDTEIRAVDNSQFKVPNSALYKVNKDSNAQYLIETDPAFANYKNWLSSDYMLNALGLDPSMQQKRLGDGYYEQRMVQDQIALLTGHRFLEGYGSDEEQFKALMNNSLSFAKLYGLRPGIALTAAQIAQLTSDIVWLEEKEVTLPNGSNQKALVPQVYVKARVGDLKGDGTLISAETVKINMQGDVLNSAIIAGRNAVVLNADNVNQLNGRIQANDITVKIVKDLNIEGGQIVADHAMQLDVGRDFKLNTTTLSSEHQIGDSYFKQTGIDRVAGLYINSPLKTQSTDTENLKTTISIRVGGNTQMKGAEIANSNGSTVIQTAGDVDVGAVSIGRTTHIQSDANNYNHSSYRTDVGSKIAGQGDVYLTGQNIQITGSEISSVSGTAAISAQQDLKITEGRSEQTVEARNIETGGSAFSKKTSDSYYKTQRNEAVASTIEGNKVILDGNNVSIRGSNLISDDLTQIQAKENISITAAENQYVKVSESTVKKSGFTASASDGVASVGYGKSNVHSKDDTQSTDLTQSVVSSLSGNVNIVAGKDLTAEAAILAAGKDINLIGKNVNLAAADIYQDQNSKFESKTSGVSVGITYSSEAAALASAKKSQQSNDFSDSAVGKIMSSAETARKATMAATTPVVFTASHQKINNTNHVASTQSVGTEVKAGGNLNIIATEGDIRSQGAKISAEGDALLNAKNNIHLLASSNTETQSADTKRSGFSIDTRDHLAPIGVYNDKGKGSGSLSQSVGTELSVGGKTTLQADTGDINIVGSKVVSQDDLRMTAGKDINIQSAQSGQSQSESQKSKGWGSAQISDTERFDGYMANQNKTNSKNVTQERSQVGSLDGNVSLNAGNNYNQKVADVVAGKDLNIIAKSINILDDHNTGSDSQSSKDLKIGLFSRVSSPLIDLVNAVDKAGKSKADDRTQALQGVAAVAQGYQTYSDIQGGALFKAETGIGFSTSKNNQDKSYSASQSNLLNAGGNINLTSKEGDIHLKNTQVKAKDTISLDSAKDILLESGQSQQKADGKNSNAGASYGVGVSVGAQTGAYVFVEAGYGKGSNHLDGTVHENTTLNSDSLSIKSKGDTTLKGAQATANRIDADVGGKLNIISQQDTLAQDSEQTGAGIRLQASFGTAWQASGNYSNSKASGSSSSVNEQSGLFAGDGGYHVKADSVDLKGGAIASTASKENNDLTANSLTFSNLENQSGYKATTVALSGGTKLGKADGESPAPQPTSNTNWKDSLSFSPSLPQQSKDKDSTTTYATLSEGNINIGGKDTTVEELGIHSDINTANQKVEALPDLDAVLEKQKIIADATSTIATAGRTYSQDQIKKAVQEKEALQEELKTQLSPEEQANFKNLSSKEKDDKFAGNPEYAAALANEKAVTKEWGMGGDYSRGLNAVTTALTAVLGGQTDLQAATNTLAPYAAQVIGQQWGHGKDKNTAAQLAAHAILGATLAYINGGDPTAGGSAAVASEAAATYFTNQYKDNKDYQDANGVFQPNLLPEDIKTQIRDLTAGIGAVIGGAVGDSTYNAQLAGVIGQNAVENNGFSIIDENYGKVVKENTKEKWSCPTGYVCPIPEKTLGEKTLLVINDLTIRQLAAAMGAEYDPVTKEHLTPKEIQEAKVAMLSLGFSKTLNGPIKLTDEAIENIGKKYGKDITKIVMEPEADFAGRVPVRPRDGYINAGTKQIDTPLGKHLIEAAVNKKSKIISGGHNADNFYEILNANGGKLVGQPTQISKGIIEVKYQLPNGRIQPKTIYDPKVYNDAQMASMANQAAAKAIVNYGVNGKAQQNVVVNGITFRVPIDTRSGAPKVPTSFPINPKTP</sequence>
<dbReference type="NCBIfam" id="TIGR01901">
    <property type="entry name" value="adhes_NPXG"/>
    <property type="match status" value="1"/>
</dbReference>
<proteinExistence type="inferred from homology"/>
<dbReference type="InterPro" id="IPR011050">
    <property type="entry name" value="Pectin_lyase_fold/virulence"/>
</dbReference>
<evidence type="ECO:0000313" key="10">
    <source>
        <dbReference type="Proteomes" id="UP000013086"/>
    </source>
</evidence>
<comment type="subcellular location">
    <subcellularLocation>
        <location evidence="1">Target cell</location>
        <location evidence="1">Target cell cytoplasm</location>
    </subcellularLocation>
</comment>